<accession>A0A0M9GPY6</accession>
<dbReference type="STRING" id="1514904.SU32_01445"/>
<evidence type="ECO:0000313" key="4">
    <source>
        <dbReference type="Proteomes" id="UP000038011"/>
    </source>
</evidence>
<organism evidence="3 4">
    <name type="scientific">Ahrensia marina</name>
    <dbReference type="NCBI Taxonomy" id="1514904"/>
    <lineage>
        <taxon>Bacteria</taxon>
        <taxon>Pseudomonadati</taxon>
        <taxon>Pseudomonadota</taxon>
        <taxon>Alphaproteobacteria</taxon>
        <taxon>Hyphomicrobiales</taxon>
        <taxon>Ahrensiaceae</taxon>
        <taxon>Ahrensia</taxon>
    </lineage>
</organism>
<protein>
    <submittedName>
        <fullName evidence="3">ATP synthase subunit beta</fullName>
    </submittedName>
</protein>
<keyword evidence="1" id="KW-0489">Methyltransferase</keyword>
<dbReference type="Pfam" id="PF02636">
    <property type="entry name" value="Methyltransf_28"/>
    <property type="match status" value="1"/>
</dbReference>
<evidence type="ECO:0000256" key="2">
    <source>
        <dbReference type="ARBA" id="ARBA00022679"/>
    </source>
</evidence>
<dbReference type="InterPro" id="IPR003788">
    <property type="entry name" value="NDUFAF7"/>
</dbReference>
<dbReference type="SUPFAM" id="SSF53335">
    <property type="entry name" value="S-adenosyl-L-methionine-dependent methyltransferases"/>
    <property type="match status" value="1"/>
</dbReference>
<evidence type="ECO:0000256" key="1">
    <source>
        <dbReference type="ARBA" id="ARBA00022603"/>
    </source>
</evidence>
<keyword evidence="4" id="KW-1185">Reference proteome</keyword>
<dbReference type="AlphaFoldDB" id="A0A0M9GPY6"/>
<name>A0A0M9GPY6_9HYPH</name>
<dbReference type="PANTHER" id="PTHR12049">
    <property type="entry name" value="PROTEIN ARGININE METHYLTRANSFERASE NDUFAF7, MITOCHONDRIAL"/>
    <property type="match status" value="1"/>
</dbReference>
<dbReference type="GO" id="GO:0032259">
    <property type="term" value="P:methylation"/>
    <property type="evidence" value="ECO:0007669"/>
    <property type="project" value="UniProtKB-KW"/>
</dbReference>
<proteinExistence type="predicted"/>
<sequence>MNPLKQKLLKRIRTSGPLSVADYMAECLFHPEHGYYNRKNPFGAQGDFITAPDISQMFGELTALWLVQAWKAAGKPDPFCLCEIGPGRATWMQDILRTAQKASPEFVNAAKIHLIEKSPRLIDIQKAALSDYTDKVQWVADIDGLPSLPTLLIANELFDALPTRQYVNTGGKWVERVISAQDNELIFGVGTGTIDTNTLPLSANGAEEGTVFEYASAREALAQQIASHIAAHKGAALFIDYGHKQSDLGDTLQAVRAHKQENFFANPGEADLTSHVDFEALNIAAKTGGSTVFPVITQADFLLELGLIERAGALGAGKDQATQQAISAAVNRLAGNGNGQMGDLFKAMCITSSGIAPPAPFGQPEATGNSQ</sequence>
<reference evidence="3 4" key="1">
    <citation type="submission" date="2015-01" db="EMBL/GenBank/DDBJ databases">
        <title>Ahrensia donghaiensis sp. nov., a novel dimethylsulphoniopropionate-cleavage bacterium isolated from seawater and emended descriptions of the genus Ahrensia and Ahrensia kielensis.</title>
        <authorList>
            <person name="Liu J."/>
        </authorList>
    </citation>
    <scope>NUCLEOTIDE SEQUENCE [LARGE SCALE GENOMIC DNA]</scope>
    <source>
        <strain evidence="3 4">LZD062</strain>
    </source>
</reference>
<dbReference type="PATRIC" id="fig|1514904.3.peg.299"/>
<comment type="caution">
    <text evidence="3">The sequence shown here is derived from an EMBL/GenBank/DDBJ whole genome shotgun (WGS) entry which is preliminary data.</text>
</comment>
<gene>
    <name evidence="3" type="ORF">SU32_01445</name>
</gene>
<dbReference type="PANTHER" id="PTHR12049:SF7">
    <property type="entry name" value="PROTEIN ARGININE METHYLTRANSFERASE NDUFAF7, MITOCHONDRIAL"/>
    <property type="match status" value="1"/>
</dbReference>
<keyword evidence="2" id="KW-0808">Transferase</keyword>
<dbReference type="GO" id="GO:0035243">
    <property type="term" value="F:protein-arginine omega-N symmetric methyltransferase activity"/>
    <property type="evidence" value="ECO:0007669"/>
    <property type="project" value="TreeGrafter"/>
</dbReference>
<dbReference type="Gene3D" id="3.40.50.12710">
    <property type="match status" value="1"/>
</dbReference>
<dbReference type="Proteomes" id="UP000038011">
    <property type="component" value="Unassembled WGS sequence"/>
</dbReference>
<dbReference type="InterPro" id="IPR038375">
    <property type="entry name" value="NDUFAF7_sf"/>
</dbReference>
<dbReference type="RefSeq" id="WP_053997526.1">
    <property type="nucleotide sequence ID" value="NZ_JXMU01000001.1"/>
</dbReference>
<dbReference type="EMBL" id="JXMU01000001">
    <property type="protein sequence ID" value="KPB02950.1"/>
    <property type="molecule type" value="Genomic_DNA"/>
</dbReference>
<dbReference type="InterPro" id="IPR029063">
    <property type="entry name" value="SAM-dependent_MTases_sf"/>
</dbReference>
<dbReference type="OrthoDB" id="9794208at2"/>
<evidence type="ECO:0000313" key="3">
    <source>
        <dbReference type="EMBL" id="KPB02950.1"/>
    </source>
</evidence>